<organism evidence="1">
    <name type="scientific">Shewanella sp. (strain MR-7)</name>
    <dbReference type="NCBI Taxonomy" id="60481"/>
    <lineage>
        <taxon>Bacteria</taxon>
        <taxon>Pseudomonadati</taxon>
        <taxon>Pseudomonadota</taxon>
        <taxon>Gammaproteobacteria</taxon>
        <taxon>Alteromonadales</taxon>
        <taxon>Shewanellaceae</taxon>
        <taxon>Shewanella</taxon>
    </lineage>
</organism>
<dbReference type="KEGG" id="shm:Shewmr7_0699"/>
<reference evidence="1" key="1">
    <citation type="submission" date="2006-08" db="EMBL/GenBank/DDBJ databases">
        <title>Complete sequence of Chromosome1 of Shewanella sp. MR-7.</title>
        <authorList>
            <consortium name="US DOE Joint Genome Institute"/>
            <person name="Copeland A."/>
            <person name="Lucas S."/>
            <person name="Lapidus A."/>
            <person name="Barry K."/>
            <person name="Detter J.C."/>
            <person name="Glavina del Rio T."/>
            <person name="Hammon N."/>
            <person name="Israni S."/>
            <person name="Dalin E."/>
            <person name="Tice H."/>
            <person name="Pitluck S."/>
            <person name="Kiss H."/>
            <person name="Brettin T."/>
            <person name="Bruce D."/>
            <person name="Han C."/>
            <person name="Tapia R."/>
            <person name="Gilna P."/>
            <person name="Schmutz J."/>
            <person name="Larimer F."/>
            <person name="Land M."/>
            <person name="Hauser L."/>
            <person name="Kyrpides N."/>
            <person name="Mikhailova N."/>
            <person name="Nealson K."/>
            <person name="Konstantinidis K."/>
            <person name="Klappenbach J."/>
            <person name="Tiedje J."/>
            <person name="Richardson P."/>
        </authorList>
    </citation>
    <scope>NUCLEOTIDE SEQUENCE</scope>
    <source>
        <strain evidence="1">MR-7</strain>
    </source>
</reference>
<dbReference type="HOGENOM" id="CLU_136801_0_0_6"/>
<gene>
    <name evidence="1" type="ordered locus">Shewmr7_0699</name>
</gene>
<dbReference type="EMBL" id="CP000444">
    <property type="protein sequence ID" value="ABI41699.1"/>
    <property type="molecule type" value="Genomic_DNA"/>
</dbReference>
<dbReference type="AlphaFoldDB" id="Q0HYV6"/>
<accession>Q0HYV6</accession>
<protein>
    <recommendedName>
        <fullName evidence="2">Zinc-ribbon domain-containing protein</fullName>
    </recommendedName>
</protein>
<evidence type="ECO:0008006" key="2">
    <source>
        <dbReference type="Google" id="ProtNLM"/>
    </source>
</evidence>
<proteinExistence type="predicted"/>
<evidence type="ECO:0000313" key="1">
    <source>
        <dbReference type="EMBL" id="ABI41699.1"/>
    </source>
</evidence>
<sequence length="171" mass="18761">MAMVKCKECGKEVSSKADKCPHCGISSPASKPGDAIKGFLLIFVVSAVAVATCSDDDKKPVSVDAKPQVSDAACMESLQCWGEKHIINAAVYCEKPIERLAQYSVEWTDGIGSPKFGYYRWKDQPNGYITYIGDKLKLQNGFGAWSNYIYECDFDPVNNVVLDVRASQGML</sequence>
<name>Q0HYV6_SHESR</name>